<gene>
    <name evidence="2" type="ORF">LMS43_09775</name>
</gene>
<comment type="caution">
    <text evidence="2">The sequence shown here is derived from an EMBL/GenBank/DDBJ whole genome shotgun (WGS) entry which is preliminary data.</text>
</comment>
<keyword evidence="3" id="KW-1185">Reference proteome</keyword>
<evidence type="ECO:0008006" key="4">
    <source>
        <dbReference type="Google" id="ProtNLM"/>
    </source>
</evidence>
<name>A0ABT8EJW6_9BURK</name>
<protein>
    <recommendedName>
        <fullName evidence="4">Flagellar protein FlhE</fullName>
    </recommendedName>
</protein>
<dbReference type="EMBL" id="JAJHNU010000002">
    <property type="protein sequence ID" value="MDN4121576.1"/>
    <property type="molecule type" value="Genomic_DNA"/>
</dbReference>
<organism evidence="2 3">
    <name type="scientific">Alcaligenes endophyticus</name>
    <dbReference type="NCBI Taxonomy" id="1929088"/>
    <lineage>
        <taxon>Bacteria</taxon>
        <taxon>Pseudomonadati</taxon>
        <taxon>Pseudomonadota</taxon>
        <taxon>Betaproteobacteria</taxon>
        <taxon>Burkholderiales</taxon>
        <taxon>Alcaligenaceae</taxon>
        <taxon>Alcaligenes</taxon>
    </lineage>
</organism>
<reference evidence="2" key="1">
    <citation type="submission" date="2021-11" db="EMBL/GenBank/DDBJ databases">
        <title>Draft genome sequence of Alcaligenes endophyticus type strain CCUG 75668T.</title>
        <authorList>
            <person name="Salva-Serra F."/>
            <person name="Duran R.E."/>
            <person name="Seeger M."/>
            <person name="Moore E.R.B."/>
            <person name="Jaen-Luchoro D."/>
        </authorList>
    </citation>
    <scope>NUCLEOTIDE SEQUENCE</scope>
    <source>
        <strain evidence="2">CCUG 75668</strain>
    </source>
</reference>
<feature type="chain" id="PRO_5045919023" description="Flagellar protein FlhE" evidence="1">
    <location>
        <begin position="25"/>
        <end position="137"/>
    </location>
</feature>
<dbReference type="Proteomes" id="UP001168613">
    <property type="component" value="Unassembled WGS sequence"/>
</dbReference>
<accession>A0ABT8EJW6</accession>
<evidence type="ECO:0000256" key="1">
    <source>
        <dbReference type="SAM" id="SignalP"/>
    </source>
</evidence>
<dbReference type="RefSeq" id="WP_266124248.1">
    <property type="nucleotide sequence ID" value="NZ_JAJHNU010000002.1"/>
</dbReference>
<proteinExistence type="predicted"/>
<evidence type="ECO:0000313" key="3">
    <source>
        <dbReference type="Proteomes" id="UP001168613"/>
    </source>
</evidence>
<keyword evidence="1" id="KW-0732">Signal</keyword>
<sequence>MHQRGFLWALVLTALMTVFSPAQAQEKIWVQAVAGPALYEQGQARTLVFQATREQAVKGVISRVQLSLHYAGAAIVKSRLCHLLSGTCVGLQGGTLNSAAFAGLAADSAFSLDYQLWSWAGPKYPLHVQTRLQVQYQ</sequence>
<feature type="signal peptide" evidence="1">
    <location>
        <begin position="1"/>
        <end position="24"/>
    </location>
</feature>
<evidence type="ECO:0000313" key="2">
    <source>
        <dbReference type="EMBL" id="MDN4121576.1"/>
    </source>
</evidence>